<gene>
    <name evidence="4" type="ORF">FNV43_RR00003</name>
</gene>
<keyword evidence="1" id="KW-0677">Repeat</keyword>
<dbReference type="Pfam" id="PF01582">
    <property type="entry name" value="TIR"/>
    <property type="match status" value="1"/>
</dbReference>
<keyword evidence="2" id="KW-0611">Plant defense</keyword>
<dbReference type="Gene3D" id="3.80.10.10">
    <property type="entry name" value="Ribonuclease Inhibitor"/>
    <property type="match status" value="2"/>
</dbReference>
<dbReference type="InterPro" id="IPR032675">
    <property type="entry name" value="LRR_dom_sf"/>
</dbReference>
<dbReference type="InterPro" id="IPR042197">
    <property type="entry name" value="Apaf_helical"/>
</dbReference>
<evidence type="ECO:0000313" key="4">
    <source>
        <dbReference type="EMBL" id="KAF3455380.1"/>
    </source>
</evidence>
<dbReference type="SUPFAM" id="SSF46785">
    <property type="entry name" value="Winged helix' DNA-binding domain"/>
    <property type="match status" value="1"/>
</dbReference>
<feature type="domain" description="TIR" evidence="3">
    <location>
        <begin position="557"/>
        <end position="719"/>
    </location>
</feature>
<dbReference type="Pfam" id="PF23282">
    <property type="entry name" value="WHD_ROQ1"/>
    <property type="match status" value="1"/>
</dbReference>
<keyword evidence="5" id="KW-1185">Reference proteome</keyword>
<sequence length="902" mass="103383">MAATISHTLTIQHNSHGSNGRVEDRFAFVLVGWSPLVTLLRDEEKFIQDFIAKLSRKFGASIKNLEGLFGMTSRLKKLDLCILQSLGDVRFIGIHDILNGNFEEIGHVDKGTDMIKSRLRHKRVLIVLDDVSKLEQLDALAEEDKWFGSGKEYKQLSKQVIEYAEYLPLALTVLGSLLRSKRRVSEWESALSRLRRCPAKEIHEKLKISFDDLEETDQRIFLDIACFFKGHDINNVIPILDSCGFSSEYGISNLTEKSLLEIQHGRKLLMRDLLQKMAHEIVREESAKPGGPSRLWDVDDFKRILLDKSGMENVEAIVLKFQEESTSLSFDGLSNMKKLRLLIILCSFHIPESDGSTPKLNYLSNNLRQLEWYEFPFKEFPSSFWPDRLVRLKLIKSNLQRLWKKSINQLPNLKVIDLSESKSFITFGNFWVVPNLEMLILSGCTKLSEIDHSITVLEKLTMLNLNNCASLTMLPPSISGLNSLKTFSVHGCSKLGKLPDDLGDLKSLKHLDVKKSGITHLPSSIKNLETLEINEEITLKKSSAVGEADKFRGSSKIQHDVFLSFREYYTPGSFWSILNDALKGQRYKTFFDDDDHDFKLILRGIEESHCSIVVFSEKYAFSIPRLNELVQIVECMERKGHIVLPIFYHVDPSHVRKQLGSYKDAFNMHKNNPELDLMTVRRWRFALTTVGNLAGWTLQEKDIEAHFIQDFLQDIARIFKDELIFCDEDSETTAAIIESLQRHFRDPSGASTGFDIIFPGSKIPPLFRKHSSSGGSISLRVNPIWFDSSWMGLALVACFRPNPSNLVYCDMKFNNNDWKVRFIEYDYATTGNSDQMWLFYYPRHKWPVGWLRSGNDVRLQFSFYSKVKPSEDCGPCGVGFVYKEDIEEFNQQSCDPNACSIM</sequence>
<evidence type="ECO:0000256" key="1">
    <source>
        <dbReference type="ARBA" id="ARBA00022737"/>
    </source>
</evidence>
<dbReference type="InterPro" id="IPR027417">
    <property type="entry name" value="P-loop_NTPase"/>
</dbReference>
<dbReference type="InterPro" id="IPR000157">
    <property type="entry name" value="TIR_dom"/>
</dbReference>
<organism evidence="4 5">
    <name type="scientific">Rhamnella rubrinervis</name>
    <dbReference type="NCBI Taxonomy" id="2594499"/>
    <lineage>
        <taxon>Eukaryota</taxon>
        <taxon>Viridiplantae</taxon>
        <taxon>Streptophyta</taxon>
        <taxon>Embryophyta</taxon>
        <taxon>Tracheophyta</taxon>
        <taxon>Spermatophyta</taxon>
        <taxon>Magnoliopsida</taxon>
        <taxon>eudicotyledons</taxon>
        <taxon>Gunneridae</taxon>
        <taxon>Pentapetalae</taxon>
        <taxon>rosids</taxon>
        <taxon>fabids</taxon>
        <taxon>Rosales</taxon>
        <taxon>Rhamnaceae</taxon>
        <taxon>rhamnoid group</taxon>
        <taxon>Rhamneae</taxon>
        <taxon>Rhamnella</taxon>
    </lineage>
</organism>
<dbReference type="InterPro" id="IPR036390">
    <property type="entry name" value="WH_DNA-bd_sf"/>
</dbReference>
<dbReference type="SUPFAM" id="SSF52058">
    <property type="entry name" value="L domain-like"/>
    <property type="match status" value="1"/>
</dbReference>
<dbReference type="PANTHER" id="PTHR11017">
    <property type="entry name" value="LEUCINE-RICH REPEAT-CONTAINING PROTEIN"/>
    <property type="match status" value="1"/>
</dbReference>
<dbReference type="PANTHER" id="PTHR11017:SF527">
    <property type="entry name" value="TMV RESISTANCE PROTEIN N-LIKE"/>
    <property type="match status" value="1"/>
</dbReference>
<dbReference type="GO" id="GO:0007165">
    <property type="term" value="P:signal transduction"/>
    <property type="evidence" value="ECO:0007669"/>
    <property type="project" value="InterPro"/>
</dbReference>
<dbReference type="PROSITE" id="PS50104">
    <property type="entry name" value="TIR"/>
    <property type="match status" value="1"/>
</dbReference>
<proteinExistence type="predicted"/>
<dbReference type="AlphaFoldDB" id="A0A8K0HMV7"/>
<dbReference type="PRINTS" id="PR00364">
    <property type="entry name" value="DISEASERSIST"/>
</dbReference>
<dbReference type="SMART" id="SM00255">
    <property type="entry name" value="TIR"/>
    <property type="match status" value="1"/>
</dbReference>
<evidence type="ECO:0000313" key="5">
    <source>
        <dbReference type="Proteomes" id="UP000796880"/>
    </source>
</evidence>
<name>A0A8K0HMV7_9ROSA</name>
<reference evidence="4" key="1">
    <citation type="submission" date="2020-03" db="EMBL/GenBank/DDBJ databases">
        <title>A high-quality chromosome-level genome assembly of a woody plant with both climbing and erect habits, Rhamnella rubrinervis.</title>
        <authorList>
            <person name="Lu Z."/>
            <person name="Yang Y."/>
            <person name="Zhu X."/>
            <person name="Sun Y."/>
        </authorList>
    </citation>
    <scope>NUCLEOTIDE SEQUENCE</scope>
    <source>
        <strain evidence="4">BYM</strain>
        <tissue evidence="4">Leaf</tissue>
    </source>
</reference>
<comment type="caution">
    <text evidence="4">The sequence shown here is derived from an EMBL/GenBank/DDBJ whole genome shotgun (WGS) entry which is preliminary data.</text>
</comment>
<dbReference type="InterPro" id="IPR044974">
    <property type="entry name" value="Disease_R_plants"/>
</dbReference>
<dbReference type="SUPFAM" id="SSF52200">
    <property type="entry name" value="Toll/Interleukin receptor TIR domain"/>
    <property type="match status" value="1"/>
</dbReference>
<dbReference type="Proteomes" id="UP000796880">
    <property type="component" value="Unassembled WGS sequence"/>
</dbReference>
<protein>
    <recommendedName>
        <fullName evidence="3">TIR domain-containing protein</fullName>
    </recommendedName>
</protein>
<dbReference type="InterPro" id="IPR058192">
    <property type="entry name" value="WHD_ROQ1-like"/>
</dbReference>
<dbReference type="SUPFAM" id="SSF52540">
    <property type="entry name" value="P-loop containing nucleoside triphosphate hydrolases"/>
    <property type="match status" value="1"/>
</dbReference>
<dbReference type="GO" id="GO:0006952">
    <property type="term" value="P:defense response"/>
    <property type="evidence" value="ECO:0007669"/>
    <property type="project" value="UniProtKB-KW"/>
</dbReference>
<dbReference type="InterPro" id="IPR035897">
    <property type="entry name" value="Toll_tir_struct_dom_sf"/>
</dbReference>
<dbReference type="OrthoDB" id="1733683at2759"/>
<evidence type="ECO:0000256" key="2">
    <source>
        <dbReference type="ARBA" id="ARBA00022821"/>
    </source>
</evidence>
<evidence type="ECO:0000259" key="3">
    <source>
        <dbReference type="PROSITE" id="PS50104"/>
    </source>
</evidence>
<dbReference type="Gene3D" id="1.10.8.430">
    <property type="entry name" value="Helical domain of apoptotic protease-activating factors"/>
    <property type="match status" value="1"/>
</dbReference>
<dbReference type="Gene3D" id="3.40.50.10140">
    <property type="entry name" value="Toll/interleukin-1 receptor homology (TIR) domain"/>
    <property type="match status" value="1"/>
</dbReference>
<accession>A0A8K0HMV7</accession>
<dbReference type="EMBL" id="VOIH02000001">
    <property type="protein sequence ID" value="KAF3455380.1"/>
    <property type="molecule type" value="Genomic_DNA"/>
</dbReference>